<keyword evidence="1" id="KW-1133">Transmembrane helix</keyword>
<evidence type="ECO:0000313" key="2">
    <source>
        <dbReference type="EMBL" id="ATB35018.1"/>
    </source>
</evidence>
<reference evidence="2 3" key="1">
    <citation type="submission" date="2017-06" db="EMBL/GenBank/DDBJ databases">
        <title>Sequencing and comparative analysis of myxobacterial genomes.</title>
        <authorList>
            <person name="Rupp O."/>
            <person name="Goesmann A."/>
            <person name="Sogaard-Andersen L."/>
        </authorList>
    </citation>
    <scope>NUCLEOTIDE SEQUENCE [LARGE SCALE GENOMIC DNA]</scope>
    <source>
        <strain evidence="2 3">DSM 52655</strain>
    </source>
</reference>
<feature type="transmembrane region" description="Helical" evidence="1">
    <location>
        <begin position="124"/>
        <end position="142"/>
    </location>
</feature>
<protein>
    <submittedName>
        <fullName evidence="2">Uncharacterized protein</fullName>
    </submittedName>
</protein>
<accession>A0A250IUS2</accession>
<dbReference type="Proteomes" id="UP000217257">
    <property type="component" value="Chromosome"/>
</dbReference>
<proteinExistence type="predicted"/>
<organism evidence="2 3">
    <name type="scientific">Cystobacter fuscus</name>
    <dbReference type="NCBI Taxonomy" id="43"/>
    <lineage>
        <taxon>Bacteria</taxon>
        <taxon>Pseudomonadati</taxon>
        <taxon>Myxococcota</taxon>
        <taxon>Myxococcia</taxon>
        <taxon>Myxococcales</taxon>
        <taxon>Cystobacterineae</taxon>
        <taxon>Archangiaceae</taxon>
        <taxon>Cystobacter</taxon>
    </lineage>
</organism>
<dbReference type="AlphaFoldDB" id="A0A250IUS2"/>
<keyword evidence="1" id="KW-0812">Transmembrane</keyword>
<evidence type="ECO:0000256" key="1">
    <source>
        <dbReference type="SAM" id="Phobius"/>
    </source>
</evidence>
<gene>
    <name evidence="2" type="ORF">CYFUS_000430</name>
</gene>
<dbReference type="SUPFAM" id="SSF57845">
    <property type="entry name" value="B-box zinc-binding domain"/>
    <property type="match status" value="1"/>
</dbReference>
<sequence>MGTFRVQVEVSESRGAAMVVARAFQLPLEEARRLLGEPRVLPRDLDEAEAGRLVEALRRQGVTCAPVPVVGRASAVCGSHPSLSAELPCEECRALVCVLCRGAEGRGLCAGCSARRARRTRAKWLRVSVLLGVLVGLVLWGVSRQRSRDRRLTWERPLEVAVVLLSRGEVTPEVRGAWEKGVERLGDWAAREAGRYRVELGRPVRFVLAGPVSGGDFRFEPPEDTGWWARLRQAHRWSTALAAVDEEAGVSSRPWDARIYVVLEDAREDGPRLVEGMAEAGGTMGLVRGVRGDTGLTLELTAVAHEFFHCLGAADAYDAEGHARVPEGLVEPGREPLYPQPAAEVMVGEVPLGEARGRLPESLEEVGVGPATARALRWSW</sequence>
<dbReference type="CDD" id="cd19756">
    <property type="entry name" value="Bbox2"/>
    <property type="match status" value="1"/>
</dbReference>
<evidence type="ECO:0000313" key="3">
    <source>
        <dbReference type="Proteomes" id="UP000217257"/>
    </source>
</evidence>
<keyword evidence="1" id="KW-0472">Membrane</keyword>
<name>A0A250IUS2_9BACT</name>
<dbReference type="RefSeq" id="WP_095983699.1">
    <property type="nucleotide sequence ID" value="NZ_CP022098.1"/>
</dbReference>
<dbReference type="KEGG" id="cfus:CYFUS_000430"/>
<dbReference type="EMBL" id="CP022098">
    <property type="protein sequence ID" value="ATB35018.1"/>
    <property type="molecule type" value="Genomic_DNA"/>
</dbReference>